<dbReference type="AlphaFoldDB" id="A0A6N7PJQ1"/>
<evidence type="ECO:0008006" key="3">
    <source>
        <dbReference type="Google" id="ProtNLM"/>
    </source>
</evidence>
<gene>
    <name evidence="1" type="ORF">GF068_00060</name>
</gene>
<dbReference type="Proteomes" id="UP000440224">
    <property type="component" value="Unassembled WGS sequence"/>
</dbReference>
<dbReference type="OrthoDB" id="8075468at2"/>
<accession>A0A6N7PJQ1</accession>
<protein>
    <recommendedName>
        <fullName evidence="3">Gas vesicle protein</fullName>
    </recommendedName>
</protein>
<keyword evidence="2" id="KW-1185">Reference proteome</keyword>
<dbReference type="EMBL" id="WJIE01000001">
    <property type="protein sequence ID" value="MRG90324.1"/>
    <property type="molecule type" value="Genomic_DNA"/>
</dbReference>
<evidence type="ECO:0000313" key="2">
    <source>
        <dbReference type="Proteomes" id="UP000440224"/>
    </source>
</evidence>
<sequence length="127" mass="13494">MQGLVKMINGTDASLGVTLQVGGLLVSGTLVSGHKYFSGVGAELAAATPGSDETKERLRSTISRLGENFTKPADGNEPKPLPQYIHLKEARFFHVGGKPIPSNNGVWWRGRLSEVGGFCLGILDMQG</sequence>
<dbReference type="InterPro" id="IPR049644">
    <property type="entry name" value="GvpU-like"/>
</dbReference>
<comment type="caution">
    <text evidence="1">The sequence shown here is derived from an EMBL/GenBank/DDBJ whole genome shotgun (WGS) entry which is preliminary data.</text>
</comment>
<evidence type="ECO:0000313" key="1">
    <source>
        <dbReference type="EMBL" id="MRG90324.1"/>
    </source>
</evidence>
<organism evidence="1 2">
    <name type="scientific">Polyangium spumosum</name>
    <dbReference type="NCBI Taxonomy" id="889282"/>
    <lineage>
        <taxon>Bacteria</taxon>
        <taxon>Pseudomonadati</taxon>
        <taxon>Myxococcota</taxon>
        <taxon>Polyangia</taxon>
        <taxon>Polyangiales</taxon>
        <taxon>Polyangiaceae</taxon>
        <taxon>Polyangium</taxon>
    </lineage>
</organism>
<dbReference type="NCBIfam" id="NF041667">
    <property type="entry name" value="GvpU"/>
    <property type="match status" value="1"/>
</dbReference>
<name>A0A6N7PJQ1_9BACT</name>
<reference evidence="1 2" key="1">
    <citation type="submission" date="2019-10" db="EMBL/GenBank/DDBJ databases">
        <title>A soil myxobacterium in the family Polyangiaceae.</title>
        <authorList>
            <person name="Li Y."/>
            <person name="Wang J."/>
        </authorList>
    </citation>
    <scope>NUCLEOTIDE SEQUENCE [LARGE SCALE GENOMIC DNA]</scope>
    <source>
        <strain evidence="1 2">DSM 14734</strain>
    </source>
</reference>
<proteinExistence type="predicted"/>